<dbReference type="PROSITE" id="PS50238">
    <property type="entry name" value="RHOGAP"/>
    <property type="match status" value="1"/>
</dbReference>
<dbReference type="SUPFAM" id="SSF48350">
    <property type="entry name" value="GTPase activation domain, GAP"/>
    <property type="match status" value="1"/>
</dbReference>
<accession>A0A3Q2ZP79</accession>
<dbReference type="PANTHER" id="PTHR15228:SF36">
    <property type="entry name" value="RHO GTPASE-ACTIVATING PROTEIN 24-LIKE ISOFORM X1"/>
    <property type="match status" value="1"/>
</dbReference>
<keyword evidence="1" id="KW-0343">GTPase activation</keyword>
<dbReference type="GeneTree" id="ENSGT00950000183015"/>
<dbReference type="Pfam" id="PF00620">
    <property type="entry name" value="RhoGAP"/>
    <property type="match status" value="1"/>
</dbReference>
<protein>
    <recommendedName>
        <fullName evidence="2">Rho-GAP domain-containing protein</fullName>
    </recommendedName>
</protein>
<dbReference type="GO" id="GO:1900028">
    <property type="term" value="P:negative regulation of ruffle assembly"/>
    <property type="evidence" value="ECO:0007669"/>
    <property type="project" value="TreeGrafter"/>
</dbReference>
<reference evidence="3" key="1">
    <citation type="submission" date="2025-08" db="UniProtKB">
        <authorList>
            <consortium name="Ensembl"/>
        </authorList>
    </citation>
    <scope>IDENTIFICATION</scope>
</reference>
<evidence type="ECO:0000313" key="4">
    <source>
        <dbReference type="Proteomes" id="UP000264800"/>
    </source>
</evidence>
<sequence length="179" mass="20456">TNLFFKSFCQVISKPRKLRLEDLSKSLSPPGVFGQRLEETVLYERRYGVRLVPLVVEQCVTFILERGLHEVGLFRQPGRTSLVKELQEAFDSGERPSFDSGTDVHTVASLLKLYLRQLPEPLETPTLRNLLHELPVANFNLLDFICQFLNEVQRYSSSNKMTVQNLATVFGFCFQSVSV</sequence>
<dbReference type="InterPro" id="IPR008936">
    <property type="entry name" value="Rho_GTPase_activation_prot"/>
</dbReference>
<dbReference type="Gene3D" id="1.10.555.10">
    <property type="entry name" value="Rho GTPase activation protein"/>
    <property type="match status" value="2"/>
</dbReference>
<dbReference type="GO" id="GO:0005096">
    <property type="term" value="F:GTPase activator activity"/>
    <property type="evidence" value="ECO:0007669"/>
    <property type="project" value="UniProtKB-KW"/>
</dbReference>
<evidence type="ECO:0000256" key="1">
    <source>
        <dbReference type="ARBA" id="ARBA00022468"/>
    </source>
</evidence>
<dbReference type="GO" id="GO:0035021">
    <property type="term" value="P:negative regulation of Rac protein signal transduction"/>
    <property type="evidence" value="ECO:0007669"/>
    <property type="project" value="TreeGrafter"/>
</dbReference>
<evidence type="ECO:0000259" key="2">
    <source>
        <dbReference type="PROSITE" id="PS50238"/>
    </source>
</evidence>
<dbReference type="Proteomes" id="UP000264800">
    <property type="component" value="Unplaced"/>
</dbReference>
<dbReference type="Ensembl" id="ENSKMAT00000004962.1">
    <property type="protein sequence ID" value="ENSKMAP00000004875.1"/>
    <property type="gene ID" value="ENSKMAG00000003699.1"/>
</dbReference>
<reference evidence="3" key="2">
    <citation type="submission" date="2025-09" db="UniProtKB">
        <authorList>
            <consortium name="Ensembl"/>
        </authorList>
    </citation>
    <scope>IDENTIFICATION</scope>
</reference>
<dbReference type="STRING" id="37003.ENSKMAP00000004875"/>
<dbReference type="OMA" id="AHLEVHM"/>
<dbReference type="PANTHER" id="PTHR15228">
    <property type="entry name" value="SPERMATHECAL PHYSIOLOGY VARIANT"/>
    <property type="match status" value="1"/>
</dbReference>
<name>A0A3Q2ZP79_KRYMA</name>
<keyword evidence="4" id="KW-1185">Reference proteome</keyword>
<dbReference type="AlphaFoldDB" id="A0A3Q2ZP79"/>
<proteinExistence type="predicted"/>
<dbReference type="SMART" id="SM00324">
    <property type="entry name" value="RhoGAP"/>
    <property type="match status" value="1"/>
</dbReference>
<dbReference type="InterPro" id="IPR000198">
    <property type="entry name" value="RhoGAP_dom"/>
</dbReference>
<dbReference type="GO" id="GO:0035313">
    <property type="term" value="P:wound healing, spreading of epidermal cells"/>
    <property type="evidence" value="ECO:0007669"/>
    <property type="project" value="TreeGrafter"/>
</dbReference>
<dbReference type="GO" id="GO:0007165">
    <property type="term" value="P:signal transduction"/>
    <property type="evidence" value="ECO:0007669"/>
    <property type="project" value="InterPro"/>
</dbReference>
<organism evidence="3 4">
    <name type="scientific">Kryptolebias marmoratus</name>
    <name type="common">Mangrove killifish</name>
    <name type="synonym">Rivulus marmoratus</name>
    <dbReference type="NCBI Taxonomy" id="37003"/>
    <lineage>
        <taxon>Eukaryota</taxon>
        <taxon>Metazoa</taxon>
        <taxon>Chordata</taxon>
        <taxon>Craniata</taxon>
        <taxon>Vertebrata</taxon>
        <taxon>Euteleostomi</taxon>
        <taxon>Actinopterygii</taxon>
        <taxon>Neopterygii</taxon>
        <taxon>Teleostei</taxon>
        <taxon>Neoteleostei</taxon>
        <taxon>Acanthomorphata</taxon>
        <taxon>Ovalentaria</taxon>
        <taxon>Atherinomorphae</taxon>
        <taxon>Cyprinodontiformes</taxon>
        <taxon>Rivulidae</taxon>
        <taxon>Kryptolebias</taxon>
    </lineage>
</organism>
<dbReference type="GO" id="GO:0005925">
    <property type="term" value="C:focal adhesion"/>
    <property type="evidence" value="ECO:0007669"/>
    <property type="project" value="TreeGrafter"/>
</dbReference>
<dbReference type="InterPro" id="IPR051025">
    <property type="entry name" value="RhoGAP"/>
</dbReference>
<evidence type="ECO:0000313" key="3">
    <source>
        <dbReference type="Ensembl" id="ENSKMAP00000004875.1"/>
    </source>
</evidence>
<feature type="domain" description="Rho-GAP" evidence="2">
    <location>
        <begin position="35"/>
        <end position="179"/>
    </location>
</feature>